<dbReference type="OrthoDB" id="9767863at2"/>
<feature type="transmembrane region" description="Helical" evidence="1">
    <location>
        <begin position="12"/>
        <end position="36"/>
    </location>
</feature>
<dbReference type="Proteomes" id="UP000294862">
    <property type="component" value="Unassembled WGS sequence"/>
</dbReference>
<sequence length="697" mass="74096">MSSETRVVPPRIPAWVDDVVAALFSLAVGACVFLSWPLDLHTPIVTGGDATSAQYVIKSILEHGSYTRNPDVGAPFGATMYDYPMPEPTHHAFFRLLGLFSKDPFLAFNLFYLLGFAVAAYTACWALRRNGIGRWPAIAGAIAFALLPFHFRRFGHVFLASYAAIPVFAHYTLQLATYRAPHVPGTVRIGALPLLAIAVAAGTGVYYAWFGLLFIVFAAALGAAQSRRWQPLRVGAAFAATIVAVIALSLLPNALYHASEGANAAVAARQAFESEMYGLRITQLLFPTPGHRIAVLDAFMADYKDSVQYVNENSAAALGIVGAIGFMIALGAVFFGDARRHAALWATGAACAAGVLYATIGGFGAIVGRLLTPELRGLNRISVFIGFFALYALLCAFEIATRGRRRRAVDVAFTAVVVAVACFDQIPGKGLVHQSARVIAPRKALYARIRAALPGGARVFELPYTYFPESPHRVGSYSLLEPYLFTQGLEWSFGDMHGRPADVWNEQVAALDGDDLAGALALAGFSAIYVDRRGYEDGGAAVERGLRAHFGAPIVEDANLGRAVYRVPPPRPGMVPHVAVDLGRGWKAAGGDAASAAGDADLVVANPTSSPVSLALRFRLDSATSRKLVLSYGDQVITAYSVRGGERVEASVSIQAQPGVSRLLVGNEAPIAAAAQDAATKPSVRISGLAWGVTGRF</sequence>
<comment type="caution">
    <text evidence="2">The sequence shown here is derived from an EMBL/GenBank/DDBJ whole genome shotgun (WGS) entry which is preliminary data.</text>
</comment>
<keyword evidence="1" id="KW-0472">Membrane</keyword>
<feature type="transmembrane region" description="Helical" evidence="1">
    <location>
        <begin position="378"/>
        <end position="397"/>
    </location>
</feature>
<keyword evidence="1" id="KW-1133">Transmembrane helix</keyword>
<dbReference type="RefSeq" id="WP_131992053.1">
    <property type="nucleotide sequence ID" value="NZ_SLWQ01000001.1"/>
</dbReference>
<dbReference type="PROSITE" id="PS51257">
    <property type="entry name" value="PROKAR_LIPOPROTEIN"/>
    <property type="match status" value="1"/>
</dbReference>
<dbReference type="AlphaFoldDB" id="A0A4R2IDU3"/>
<dbReference type="GO" id="GO:0016740">
    <property type="term" value="F:transferase activity"/>
    <property type="evidence" value="ECO:0007669"/>
    <property type="project" value="UniProtKB-KW"/>
</dbReference>
<feature type="transmembrane region" description="Helical" evidence="1">
    <location>
        <begin position="157"/>
        <end position="173"/>
    </location>
</feature>
<accession>A0A4R2IDU3</accession>
<evidence type="ECO:0000256" key="1">
    <source>
        <dbReference type="SAM" id="Phobius"/>
    </source>
</evidence>
<keyword evidence="1" id="KW-0812">Transmembrane</keyword>
<feature type="transmembrane region" description="Helical" evidence="1">
    <location>
        <begin position="342"/>
        <end position="366"/>
    </location>
</feature>
<feature type="transmembrane region" description="Helical" evidence="1">
    <location>
        <begin position="105"/>
        <end position="127"/>
    </location>
</feature>
<feature type="transmembrane region" description="Helical" evidence="1">
    <location>
        <begin position="134"/>
        <end position="151"/>
    </location>
</feature>
<keyword evidence="2" id="KW-0808">Transferase</keyword>
<gene>
    <name evidence="2" type="ORF">EV148_101170</name>
</gene>
<dbReference type="EMBL" id="SLWQ01000001">
    <property type="protein sequence ID" value="TCO42764.1"/>
    <property type="molecule type" value="Genomic_DNA"/>
</dbReference>
<organism evidence="2 3">
    <name type="scientific">Dokdonella fugitiva</name>
    <dbReference type="NCBI Taxonomy" id="328517"/>
    <lineage>
        <taxon>Bacteria</taxon>
        <taxon>Pseudomonadati</taxon>
        <taxon>Pseudomonadota</taxon>
        <taxon>Gammaproteobacteria</taxon>
        <taxon>Lysobacterales</taxon>
        <taxon>Rhodanobacteraceae</taxon>
        <taxon>Dokdonella</taxon>
    </lineage>
</organism>
<feature type="transmembrane region" description="Helical" evidence="1">
    <location>
        <begin position="236"/>
        <end position="256"/>
    </location>
</feature>
<proteinExistence type="predicted"/>
<keyword evidence="3" id="KW-1185">Reference proteome</keyword>
<evidence type="ECO:0000313" key="2">
    <source>
        <dbReference type="EMBL" id="TCO42764.1"/>
    </source>
</evidence>
<reference evidence="2 3" key="1">
    <citation type="journal article" date="2015" name="Stand. Genomic Sci.">
        <title>Genomic Encyclopedia of Bacterial and Archaeal Type Strains, Phase III: the genomes of soil and plant-associated and newly described type strains.</title>
        <authorList>
            <person name="Whitman W.B."/>
            <person name="Woyke T."/>
            <person name="Klenk H.P."/>
            <person name="Zhou Y."/>
            <person name="Lilburn T.G."/>
            <person name="Beck B.J."/>
            <person name="De Vos P."/>
            <person name="Vandamme P."/>
            <person name="Eisen J.A."/>
            <person name="Garrity G."/>
            <person name="Hugenholtz P."/>
            <person name="Kyrpides N.C."/>
        </authorList>
    </citation>
    <scope>NUCLEOTIDE SEQUENCE [LARGE SCALE GENOMIC DNA]</scope>
    <source>
        <strain evidence="2 3">A3</strain>
    </source>
</reference>
<evidence type="ECO:0000313" key="3">
    <source>
        <dbReference type="Proteomes" id="UP000294862"/>
    </source>
</evidence>
<protein>
    <submittedName>
        <fullName evidence="2">Phosphoglycerol transferase</fullName>
    </submittedName>
</protein>
<feature type="transmembrane region" description="Helical" evidence="1">
    <location>
        <begin position="315"/>
        <end position="335"/>
    </location>
</feature>
<name>A0A4R2IDU3_9GAMM</name>